<evidence type="ECO:0000256" key="2">
    <source>
        <dbReference type="ARBA" id="ARBA00022475"/>
    </source>
</evidence>
<accession>A0A0G1J2E9</accession>
<feature type="transmembrane region" description="Helical" evidence="8">
    <location>
        <begin position="245"/>
        <end position="262"/>
    </location>
</feature>
<dbReference type="GO" id="GO:0016763">
    <property type="term" value="F:pentosyltransferase activity"/>
    <property type="evidence" value="ECO:0007669"/>
    <property type="project" value="TreeGrafter"/>
</dbReference>
<protein>
    <submittedName>
        <fullName evidence="9">Glycosyl transferase, family 39</fullName>
    </submittedName>
</protein>
<dbReference type="GO" id="GO:0005886">
    <property type="term" value="C:plasma membrane"/>
    <property type="evidence" value="ECO:0007669"/>
    <property type="project" value="UniProtKB-SubCell"/>
</dbReference>
<feature type="transmembrane region" description="Helical" evidence="8">
    <location>
        <begin position="85"/>
        <end position="105"/>
    </location>
</feature>
<proteinExistence type="predicted"/>
<feature type="transmembrane region" description="Helical" evidence="8">
    <location>
        <begin position="170"/>
        <end position="188"/>
    </location>
</feature>
<keyword evidence="6 8" id="KW-1133">Transmembrane helix</keyword>
<evidence type="ECO:0000313" key="10">
    <source>
        <dbReference type="Proteomes" id="UP000034826"/>
    </source>
</evidence>
<keyword evidence="2" id="KW-1003">Cell membrane</keyword>
<keyword evidence="7 8" id="KW-0472">Membrane</keyword>
<evidence type="ECO:0000256" key="8">
    <source>
        <dbReference type="SAM" id="Phobius"/>
    </source>
</evidence>
<dbReference type="EMBL" id="LCIY01000035">
    <property type="protein sequence ID" value="KKT65771.1"/>
    <property type="molecule type" value="Genomic_DNA"/>
</dbReference>
<feature type="non-terminal residue" evidence="9">
    <location>
        <position position="285"/>
    </location>
</feature>
<keyword evidence="5 8" id="KW-0812">Transmembrane</keyword>
<evidence type="ECO:0000256" key="1">
    <source>
        <dbReference type="ARBA" id="ARBA00004651"/>
    </source>
</evidence>
<dbReference type="AlphaFoldDB" id="A0A0G1J2E9"/>
<evidence type="ECO:0000256" key="3">
    <source>
        <dbReference type="ARBA" id="ARBA00022676"/>
    </source>
</evidence>
<evidence type="ECO:0000256" key="4">
    <source>
        <dbReference type="ARBA" id="ARBA00022679"/>
    </source>
</evidence>
<evidence type="ECO:0000313" key="9">
    <source>
        <dbReference type="EMBL" id="KKT65771.1"/>
    </source>
</evidence>
<evidence type="ECO:0000256" key="6">
    <source>
        <dbReference type="ARBA" id="ARBA00022989"/>
    </source>
</evidence>
<dbReference type="InterPro" id="IPR050297">
    <property type="entry name" value="LipidA_mod_glycosyltrf_83"/>
</dbReference>
<dbReference type="GO" id="GO:0009103">
    <property type="term" value="P:lipopolysaccharide biosynthetic process"/>
    <property type="evidence" value="ECO:0007669"/>
    <property type="project" value="UniProtKB-ARBA"/>
</dbReference>
<keyword evidence="3" id="KW-0328">Glycosyltransferase</keyword>
<evidence type="ECO:0000256" key="5">
    <source>
        <dbReference type="ARBA" id="ARBA00022692"/>
    </source>
</evidence>
<comment type="subcellular location">
    <subcellularLocation>
        <location evidence="1">Cell membrane</location>
        <topology evidence="1">Multi-pass membrane protein</topology>
    </subcellularLocation>
</comment>
<keyword evidence="4 9" id="KW-0808">Transferase</keyword>
<sequence length="285" mass="32132">MIPKIKSSIPFLVVLITASSLFLFRLGANSLADWDEAWYADASRFMFRRDHFLTPIWNGRYFFDKPPLQYWLTQPFLYIFGETELAYRLPSALAAIGLTLITYVWGMQQGWRAKGPRSPARQSLALQAPAGGSARTPSELTNRGGGRRIGLSAAAILLTFPHFLDRGRSGNFDSLFVFFITLSLFLMIKNRPALGGIFLGLSWLTKGVFSGLFPITVFFIIAAIVKFAKLHATNAGFANFKLKPLLIYIFSAIVIYAPWHILEYTRFDHLINQSYFATFDQGEFG</sequence>
<organism evidence="9 10">
    <name type="scientific">Candidatus Woesebacteria bacterium GW2011_GWA2_44_33</name>
    <dbReference type="NCBI Taxonomy" id="1618564"/>
    <lineage>
        <taxon>Bacteria</taxon>
        <taxon>Candidatus Woeseibacteriota</taxon>
    </lineage>
</organism>
<reference evidence="9 10" key="1">
    <citation type="journal article" date="2015" name="Nature">
        <title>rRNA introns, odd ribosomes, and small enigmatic genomes across a large radiation of phyla.</title>
        <authorList>
            <person name="Brown C.T."/>
            <person name="Hug L.A."/>
            <person name="Thomas B.C."/>
            <person name="Sharon I."/>
            <person name="Castelle C.J."/>
            <person name="Singh A."/>
            <person name="Wilkins M.J."/>
            <person name="Williams K.H."/>
            <person name="Banfield J.F."/>
        </authorList>
    </citation>
    <scope>NUCLEOTIDE SEQUENCE [LARGE SCALE GENOMIC DNA]</scope>
</reference>
<comment type="caution">
    <text evidence="9">The sequence shown here is derived from an EMBL/GenBank/DDBJ whole genome shotgun (WGS) entry which is preliminary data.</text>
</comment>
<name>A0A0G1J2E9_9BACT</name>
<dbReference type="Proteomes" id="UP000034826">
    <property type="component" value="Unassembled WGS sequence"/>
</dbReference>
<feature type="transmembrane region" description="Helical" evidence="8">
    <location>
        <begin position="200"/>
        <end position="225"/>
    </location>
</feature>
<evidence type="ECO:0000256" key="7">
    <source>
        <dbReference type="ARBA" id="ARBA00023136"/>
    </source>
</evidence>
<dbReference type="PANTHER" id="PTHR33908:SF11">
    <property type="entry name" value="MEMBRANE PROTEIN"/>
    <property type="match status" value="1"/>
</dbReference>
<gene>
    <name evidence="9" type="ORF">UW60_C0035G0001</name>
</gene>
<dbReference type="PANTHER" id="PTHR33908">
    <property type="entry name" value="MANNOSYLTRANSFERASE YKCB-RELATED"/>
    <property type="match status" value="1"/>
</dbReference>